<organism evidence="2 3">
    <name type="scientific">Robbsia betulipollinis</name>
    <dbReference type="NCBI Taxonomy" id="2981849"/>
    <lineage>
        <taxon>Bacteria</taxon>
        <taxon>Pseudomonadati</taxon>
        <taxon>Pseudomonadota</taxon>
        <taxon>Betaproteobacteria</taxon>
        <taxon>Burkholderiales</taxon>
        <taxon>Burkholderiaceae</taxon>
        <taxon>Robbsia</taxon>
    </lineage>
</organism>
<evidence type="ECO:0000313" key="3">
    <source>
        <dbReference type="Proteomes" id="UP001082899"/>
    </source>
</evidence>
<dbReference type="EMBL" id="JAPMXC010000001">
    <property type="protein sequence ID" value="MCY0385960.1"/>
    <property type="molecule type" value="Genomic_DNA"/>
</dbReference>
<sequence length="102" mass="10079">MNASSKDSQALERATLSPGLSGDENDARSPNPAPTGQASGAPQTPVATGTAEKPDATTFPDASKPGDEPAAESGKSDKPKVPVPARDAQGELPSPDAVGEAG</sequence>
<dbReference type="Proteomes" id="UP001082899">
    <property type="component" value="Unassembled WGS sequence"/>
</dbReference>
<keyword evidence="3" id="KW-1185">Reference proteome</keyword>
<reference evidence="2" key="1">
    <citation type="submission" date="2022-11" db="EMBL/GenBank/DDBJ databases">
        <title>Robbsia betulipollinis sp. nov., isolated from pollen of birch (Betula pendula).</title>
        <authorList>
            <person name="Shi H."/>
            <person name="Ambika Manirajan B."/>
            <person name="Ratering S."/>
            <person name="Geissler-Plaum R."/>
            <person name="Schnell S."/>
        </authorList>
    </citation>
    <scope>NUCLEOTIDE SEQUENCE</scope>
    <source>
        <strain evidence="2">Bb-Pol-6</strain>
    </source>
</reference>
<name>A0ABT3ZHF6_9BURK</name>
<protein>
    <submittedName>
        <fullName evidence="2">Uncharacterized protein</fullName>
    </submittedName>
</protein>
<comment type="caution">
    <text evidence="2">The sequence shown here is derived from an EMBL/GenBank/DDBJ whole genome shotgun (WGS) entry which is preliminary data.</text>
</comment>
<proteinExistence type="predicted"/>
<evidence type="ECO:0000256" key="1">
    <source>
        <dbReference type="SAM" id="MobiDB-lite"/>
    </source>
</evidence>
<feature type="region of interest" description="Disordered" evidence="1">
    <location>
        <begin position="1"/>
        <end position="102"/>
    </location>
</feature>
<accession>A0ABT3ZHF6</accession>
<gene>
    <name evidence="2" type="ORF">OVY01_01615</name>
</gene>
<dbReference type="RefSeq" id="WP_267845130.1">
    <property type="nucleotide sequence ID" value="NZ_JAPMXC010000001.1"/>
</dbReference>
<feature type="compositionally biased region" description="Polar residues" evidence="1">
    <location>
        <begin position="34"/>
        <end position="47"/>
    </location>
</feature>
<evidence type="ECO:0000313" key="2">
    <source>
        <dbReference type="EMBL" id="MCY0385960.1"/>
    </source>
</evidence>